<evidence type="ECO:0000313" key="3">
    <source>
        <dbReference type="EMBL" id="TRM62112.1"/>
    </source>
</evidence>
<dbReference type="Proteomes" id="UP000320762">
    <property type="component" value="Unassembled WGS sequence"/>
</dbReference>
<gene>
    <name evidence="3" type="ORF">BD626DRAFT_67423</name>
</gene>
<dbReference type="Gene3D" id="2.60.120.1160">
    <property type="match status" value="1"/>
</dbReference>
<dbReference type="EMBL" id="VDMD01000014">
    <property type="protein sequence ID" value="TRM62112.1"/>
    <property type="molecule type" value="Genomic_DNA"/>
</dbReference>
<dbReference type="PANTHER" id="PTHR34612:SF2">
    <property type="entry name" value="GLYCOSIDE HYDROLASE 131 CATALYTIC N-TERMINAL DOMAIN-CONTAINING PROTEIN"/>
    <property type="match status" value="1"/>
</dbReference>
<dbReference type="OrthoDB" id="5283326at2759"/>
<protein>
    <recommendedName>
        <fullName evidence="2">Glycoside hydrolase 131 catalytic N-terminal domain-containing protein</fullName>
    </recommendedName>
</protein>
<dbReference type="STRING" id="97359.A0A550CBC5"/>
<evidence type="ECO:0000256" key="1">
    <source>
        <dbReference type="SAM" id="SignalP"/>
    </source>
</evidence>
<comment type="caution">
    <text evidence="3">The sequence shown here is derived from an EMBL/GenBank/DDBJ whole genome shotgun (WGS) entry which is preliminary data.</text>
</comment>
<keyword evidence="1" id="KW-0732">Signal</keyword>
<evidence type="ECO:0000313" key="4">
    <source>
        <dbReference type="Proteomes" id="UP000320762"/>
    </source>
</evidence>
<organism evidence="3 4">
    <name type="scientific">Schizophyllum amplum</name>
    <dbReference type="NCBI Taxonomy" id="97359"/>
    <lineage>
        <taxon>Eukaryota</taxon>
        <taxon>Fungi</taxon>
        <taxon>Dikarya</taxon>
        <taxon>Basidiomycota</taxon>
        <taxon>Agaricomycotina</taxon>
        <taxon>Agaricomycetes</taxon>
        <taxon>Agaricomycetidae</taxon>
        <taxon>Agaricales</taxon>
        <taxon>Schizophyllaceae</taxon>
        <taxon>Schizophyllum</taxon>
    </lineage>
</organism>
<evidence type="ECO:0000259" key="2">
    <source>
        <dbReference type="Pfam" id="PF18271"/>
    </source>
</evidence>
<reference evidence="3 4" key="1">
    <citation type="journal article" date="2019" name="New Phytol.">
        <title>Comparative genomics reveals unique wood-decay strategies and fruiting body development in the Schizophyllaceae.</title>
        <authorList>
            <person name="Almasi E."/>
            <person name="Sahu N."/>
            <person name="Krizsan K."/>
            <person name="Balint B."/>
            <person name="Kovacs G.M."/>
            <person name="Kiss B."/>
            <person name="Cseklye J."/>
            <person name="Drula E."/>
            <person name="Henrissat B."/>
            <person name="Nagy I."/>
            <person name="Chovatia M."/>
            <person name="Adam C."/>
            <person name="LaButti K."/>
            <person name="Lipzen A."/>
            <person name="Riley R."/>
            <person name="Grigoriev I.V."/>
            <person name="Nagy L.G."/>
        </authorList>
    </citation>
    <scope>NUCLEOTIDE SEQUENCE [LARGE SCALE GENOMIC DNA]</scope>
    <source>
        <strain evidence="3 4">NL-1724</strain>
    </source>
</reference>
<feature type="domain" description="Glycoside hydrolase 131 catalytic N-terminal" evidence="2">
    <location>
        <begin position="20"/>
        <end position="308"/>
    </location>
</feature>
<accession>A0A550CBC5</accession>
<dbReference type="InterPro" id="IPR041524">
    <property type="entry name" value="GH131_N"/>
</dbReference>
<feature type="chain" id="PRO_5021737146" description="Glycoside hydrolase 131 catalytic N-terminal domain-containing protein" evidence="1">
    <location>
        <begin position="19"/>
        <end position="312"/>
    </location>
</feature>
<dbReference type="PANTHER" id="PTHR34612">
    <property type="entry name" value="GH131_N DOMAIN-CONTAINING PROTEIN"/>
    <property type="match status" value="1"/>
</dbReference>
<proteinExistence type="predicted"/>
<dbReference type="AlphaFoldDB" id="A0A550CBC5"/>
<feature type="signal peptide" evidence="1">
    <location>
        <begin position="1"/>
        <end position="18"/>
    </location>
</feature>
<keyword evidence="4" id="KW-1185">Reference proteome</keyword>
<sequence>MLLYRVLPVFIVIPASLSAILYEGRVPSGSLDPASLDSSADPFLTAVRGSEDASYYTSAVTDAIAPTPLWDVDEETISVMIDNSSVFLPGGSNPQNGFRRTELIAEQDGSATTLYSLMEIGTTAFHFSIMADTDKPLNYDHEYQIVFIEPSDGTHVFGIVLGTPFNTDASDEEAHSIRVLAHDSSILFETTFTESVWHNFAVLVDWSALTLQAYYSVDADDLAEVSDVIPNTGVSSGSAGQGDFHFGVLKVRRPNSRVIRPLINDEQLPLPDPSDPSHQSDVVHYGIQEGTTEGLFYSGVFVEDLEDGLTTS</sequence>
<dbReference type="Pfam" id="PF18271">
    <property type="entry name" value="GH131_N"/>
    <property type="match status" value="1"/>
</dbReference>
<name>A0A550CBC5_9AGAR</name>